<accession>A0ABM0MRM2</accession>
<evidence type="ECO:0000313" key="8">
    <source>
        <dbReference type="RefSeq" id="XP_006822663.1"/>
    </source>
</evidence>
<dbReference type="SUPFAM" id="SSF103473">
    <property type="entry name" value="MFS general substrate transporter"/>
    <property type="match status" value="1"/>
</dbReference>
<sequence>MKKFRGDTYKCRKFDDILGEYLCEFGTYQKRCYYLLCLMAILPASHAFAQVFLAAETEHWCYVPELDENECSLKNSVMFCQDMMKNHSIPLEESSNQCGSGLVYSNCERYDNKTYTNDTIKCNHGWIYDRSQYKSTVFQEFNLVCNRYYLGALSSSAHMAGLFIGAVGFGALSDRIGRLPTLMLSALCMAIPGTACAFSPNIQAYSIFRVFVGASQMGMFMVSFVLATELVGPSKRVFAGAVIEFYFSFGYMLLAFLAYFIRYWWILQLCLSIPATIFLLYWWIIPESPRWLIAVEKYEKAAAIIRKWAEVNKVTVPNSVYEELSEYNGYLKSKAACSSLDIIRLPNMRKKSLNLFYNWFTISLVYYGLSLNTSNLGGNDYLNAFMSGAVEIPAYTLSIFLPETRFGRRWSQSSTLILAGVACILTLFAPVCEMQWIGITLAMIGKFAVSAAFAIVYIFSAEIYPTPVRTIGMGLSSMCARIGGIIAPQMILIKTLWEPLPIIIFGATSILAGLVTLLLPETRHQKLPETLEEGEMFGK</sequence>
<feature type="transmembrane region" description="Helical" evidence="5">
    <location>
        <begin position="179"/>
        <end position="200"/>
    </location>
</feature>
<evidence type="ECO:0000256" key="1">
    <source>
        <dbReference type="ARBA" id="ARBA00004141"/>
    </source>
</evidence>
<feature type="transmembrane region" description="Helical" evidence="5">
    <location>
        <begin position="437"/>
        <end position="459"/>
    </location>
</feature>
<feature type="transmembrane region" description="Helical" evidence="5">
    <location>
        <begin position="413"/>
        <end position="431"/>
    </location>
</feature>
<keyword evidence="4 5" id="KW-0472">Membrane</keyword>
<dbReference type="RefSeq" id="XP_006822663.1">
    <property type="nucleotide sequence ID" value="XM_006822600.1"/>
</dbReference>
<protein>
    <submittedName>
        <fullName evidence="8">Organic cation transporter protein-like</fullName>
    </submittedName>
</protein>
<reference evidence="8" key="1">
    <citation type="submission" date="2025-08" db="UniProtKB">
        <authorList>
            <consortium name="RefSeq"/>
        </authorList>
    </citation>
    <scope>IDENTIFICATION</scope>
    <source>
        <tissue evidence="8">Testes</tissue>
    </source>
</reference>
<dbReference type="CDD" id="cd17317">
    <property type="entry name" value="MFS_SLC22"/>
    <property type="match status" value="1"/>
</dbReference>
<feature type="transmembrane region" description="Helical" evidence="5">
    <location>
        <begin position="148"/>
        <end position="172"/>
    </location>
</feature>
<feature type="domain" description="Major facilitator superfamily (MFS) profile" evidence="6">
    <location>
        <begin position="102"/>
        <end position="524"/>
    </location>
</feature>
<dbReference type="Proteomes" id="UP000694865">
    <property type="component" value="Unplaced"/>
</dbReference>
<feature type="transmembrane region" description="Helical" evidence="5">
    <location>
        <begin position="238"/>
        <end position="259"/>
    </location>
</feature>
<feature type="transmembrane region" description="Helical" evidence="5">
    <location>
        <begin position="499"/>
        <end position="519"/>
    </location>
</feature>
<dbReference type="InterPro" id="IPR020846">
    <property type="entry name" value="MFS_dom"/>
</dbReference>
<dbReference type="GeneID" id="100371073"/>
<feature type="transmembrane region" description="Helical" evidence="5">
    <location>
        <begin position="352"/>
        <end position="369"/>
    </location>
</feature>
<feature type="transmembrane region" description="Helical" evidence="5">
    <location>
        <begin position="471"/>
        <end position="493"/>
    </location>
</feature>
<organism evidence="7 8">
    <name type="scientific">Saccoglossus kowalevskii</name>
    <name type="common">Acorn worm</name>
    <dbReference type="NCBI Taxonomy" id="10224"/>
    <lineage>
        <taxon>Eukaryota</taxon>
        <taxon>Metazoa</taxon>
        <taxon>Hemichordata</taxon>
        <taxon>Enteropneusta</taxon>
        <taxon>Harrimaniidae</taxon>
        <taxon>Saccoglossus</taxon>
    </lineage>
</organism>
<dbReference type="Gene3D" id="1.20.1250.20">
    <property type="entry name" value="MFS general substrate transporter like domains"/>
    <property type="match status" value="1"/>
</dbReference>
<comment type="subcellular location">
    <subcellularLocation>
        <location evidence="1">Membrane</location>
        <topology evidence="1">Multi-pass membrane protein</topology>
    </subcellularLocation>
</comment>
<gene>
    <name evidence="8" type="primary">LOC100371073</name>
</gene>
<dbReference type="InterPro" id="IPR005828">
    <property type="entry name" value="MFS_sugar_transport-like"/>
</dbReference>
<dbReference type="PANTHER" id="PTHR24064">
    <property type="entry name" value="SOLUTE CARRIER FAMILY 22 MEMBER"/>
    <property type="match status" value="1"/>
</dbReference>
<proteinExistence type="predicted"/>
<evidence type="ECO:0000259" key="6">
    <source>
        <dbReference type="PROSITE" id="PS50850"/>
    </source>
</evidence>
<dbReference type="Pfam" id="PF00083">
    <property type="entry name" value="Sugar_tr"/>
    <property type="match status" value="1"/>
</dbReference>
<keyword evidence="2 5" id="KW-0812">Transmembrane</keyword>
<evidence type="ECO:0000256" key="4">
    <source>
        <dbReference type="ARBA" id="ARBA00023136"/>
    </source>
</evidence>
<dbReference type="InterPro" id="IPR036259">
    <property type="entry name" value="MFS_trans_sf"/>
</dbReference>
<evidence type="ECO:0000313" key="7">
    <source>
        <dbReference type="Proteomes" id="UP000694865"/>
    </source>
</evidence>
<feature type="transmembrane region" description="Helical" evidence="5">
    <location>
        <begin position="32"/>
        <end position="55"/>
    </location>
</feature>
<feature type="transmembrane region" description="Helical" evidence="5">
    <location>
        <begin position="265"/>
        <end position="284"/>
    </location>
</feature>
<evidence type="ECO:0000256" key="5">
    <source>
        <dbReference type="SAM" id="Phobius"/>
    </source>
</evidence>
<dbReference type="PROSITE" id="PS50850">
    <property type="entry name" value="MFS"/>
    <property type="match status" value="1"/>
</dbReference>
<feature type="transmembrane region" description="Helical" evidence="5">
    <location>
        <begin position="381"/>
        <end position="401"/>
    </location>
</feature>
<name>A0ABM0MRM2_SACKO</name>
<evidence type="ECO:0000256" key="3">
    <source>
        <dbReference type="ARBA" id="ARBA00022989"/>
    </source>
</evidence>
<evidence type="ECO:0000256" key="2">
    <source>
        <dbReference type="ARBA" id="ARBA00022692"/>
    </source>
</evidence>
<keyword evidence="7" id="KW-1185">Reference proteome</keyword>
<keyword evidence="3 5" id="KW-1133">Transmembrane helix</keyword>
<feature type="transmembrane region" description="Helical" evidence="5">
    <location>
        <begin position="206"/>
        <end position="226"/>
    </location>
</feature>